<gene>
    <name evidence="1" type="ORF">Ctaglu_13570</name>
</gene>
<organism evidence="1 2">
    <name type="scientific">Clostridium tagluense</name>
    <dbReference type="NCBI Taxonomy" id="360422"/>
    <lineage>
        <taxon>Bacteria</taxon>
        <taxon>Bacillati</taxon>
        <taxon>Bacillota</taxon>
        <taxon>Clostridia</taxon>
        <taxon>Eubacteriales</taxon>
        <taxon>Clostridiaceae</taxon>
        <taxon>Clostridium</taxon>
    </lineage>
</organism>
<dbReference type="AlphaFoldDB" id="A0A401UJK5"/>
<accession>A0A401UJK5</accession>
<dbReference type="Gene3D" id="3.40.50.2000">
    <property type="entry name" value="Glycogen Phosphorylase B"/>
    <property type="match status" value="2"/>
</dbReference>
<name>A0A401UJK5_9CLOT</name>
<evidence type="ECO:0000313" key="2">
    <source>
        <dbReference type="Proteomes" id="UP000287872"/>
    </source>
</evidence>
<proteinExistence type="predicted"/>
<dbReference type="SUPFAM" id="SSF53756">
    <property type="entry name" value="UDP-Glycosyltransferase/glycogen phosphorylase"/>
    <property type="match status" value="1"/>
</dbReference>
<comment type="caution">
    <text evidence="1">The sequence shown here is derived from an EMBL/GenBank/DDBJ whole genome shotgun (WGS) entry which is preliminary data.</text>
</comment>
<sequence length="374" mass="43479">MKVVMVNCFDTYEDRIDLIHDFFIDKGHDVTVIQSDFRHFKKVKRTESKQNFIFIESKPYYKNMSVARMTSHYNYAKKAFQSVEDLRPDLLYVMVPPNSLAKFAAKYKRRHSNVKLIFDLIDLWPETMPVGKVEAFPPFCFWRAMRNSALKYAECVITECDLYREVLKKHLKGIKAETVYLAKREVNTNSHPVFNNDEIHLCYLGSINNIIDISKIKRFVKSINEVKPVTFHIIGDGESKDILINEIKSTGAIVEYYGKLYDPQKKQEIFDKCQFGLNIMKDNVCVGLTMKSIDYFQHGLPILNNIQADTTQMVDKYNIGINVTDENIEDVVAKVAKANMKELLVMKENIKKMFVSIFSLDAFNKKLQDILKEL</sequence>
<dbReference type="GO" id="GO:0016740">
    <property type="term" value="F:transferase activity"/>
    <property type="evidence" value="ECO:0007669"/>
    <property type="project" value="UniProtKB-KW"/>
</dbReference>
<dbReference type="RefSeq" id="WP_124999437.1">
    <property type="nucleotide sequence ID" value="NZ_BHYK01000006.1"/>
</dbReference>
<dbReference type="EMBL" id="BHYK01000006">
    <property type="protein sequence ID" value="GCD09734.1"/>
    <property type="molecule type" value="Genomic_DNA"/>
</dbReference>
<protein>
    <submittedName>
        <fullName evidence="1">Glycosyltransferase WbuB</fullName>
    </submittedName>
</protein>
<reference evidence="1 2" key="1">
    <citation type="submission" date="2018-11" db="EMBL/GenBank/DDBJ databases">
        <title>Genome sequencing and assembly of Clostridium tagluense strain A121.</title>
        <authorList>
            <person name="Murakami T."/>
            <person name="Segawa T."/>
            <person name="Shcherbakova V.A."/>
            <person name="Mori H."/>
            <person name="Yoshimura Y."/>
        </authorList>
    </citation>
    <scope>NUCLEOTIDE SEQUENCE [LARGE SCALE GENOMIC DNA]</scope>
    <source>
        <strain evidence="1 2">A121</strain>
    </source>
</reference>
<evidence type="ECO:0000313" key="1">
    <source>
        <dbReference type="EMBL" id="GCD09734.1"/>
    </source>
</evidence>
<dbReference type="Proteomes" id="UP000287872">
    <property type="component" value="Unassembled WGS sequence"/>
</dbReference>
<keyword evidence="1" id="KW-0808">Transferase</keyword>
<keyword evidence="2" id="KW-1185">Reference proteome</keyword>
<dbReference type="OrthoDB" id="9811902at2"/>